<keyword evidence="8" id="KW-1185">Reference proteome</keyword>
<dbReference type="EMBL" id="JBFCZG010000007">
    <property type="protein sequence ID" value="KAL3419915.1"/>
    <property type="molecule type" value="Genomic_DNA"/>
</dbReference>
<gene>
    <name evidence="7" type="ORF">PVAG01_08414</name>
</gene>
<feature type="region of interest" description="Disordered" evidence="6">
    <location>
        <begin position="130"/>
        <end position="202"/>
    </location>
</feature>
<organism evidence="7 8">
    <name type="scientific">Phlyctema vagabunda</name>
    <dbReference type="NCBI Taxonomy" id="108571"/>
    <lineage>
        <taxon>Eukaryota</taxon>
        <taxon>Fungi</taxon>
        <taxon>Dikarya</taxon>
        <taxon>Ascomycota</taxon>
        <taxon>Pezizomycotina</taxon>
        <taxon>Leotiomycetes</taxon>
        <taxon>Helotiales</taxon>
        <taxon>Dermateaceae</taxon>
        <taxon>Phlyctema</taxon>
    </lineage>
</organism>
<dbReference type="InterPro" id="IPR013900">
    <property type="entry name" value="RNR_inhibitor"/>
</dbReference>
<feature type="region of interest" description="Disordered" evidence="6">
    <location>
        <begin position="81"/>
        <end position="106"/>
    </location>
</feature>
<dbReference type="Proteomes" id="UP001629113">
    <property type="component" value="Unassembled WGS sequence"/>
</dbReference>
<evidence type="ECO:0000256" key="2">
    <source>
        <dbReference type="ARBA" id="ARBA00004496"/>
    </source>
</evidence>
<dbReference type="Pfam" id="PF08591">
    <property type="entry name" value="RNR_inhib"/>
    <property type="match status" value="1"/>
</dbReference>
<evidence type="ECO:0000313" key="8">
    <source>
        <dbReference type="Proteomes" id="UP001629113"/>
    </source>
</evidence>
<evidence type="ECO:0000256" key="1">
    <source>
        <dbReference type="ARBA" id="ARBA00004123"/>
    </source>
</evidence>
<feature type="compositionally biased region" description="Polar residues" evidence="6">
    <location>
        <begin position="15"/>
        <end position="43"/>
    </location>
</feature>
<feature type="region of interest" description="Disordered" evidence="6">
    <location>
        <begin position="1"/>
        <end position="43"/>
    </location>
</feature>
<feature type="compositionally biased region" description="Polar residues" evidence="6">
    <location>
        <begin position="92"/>
        <end position="104"/>
    </location>
</feature>
<name>A0ABR4P9E6_9HELO</name>
<dbReference type="PANTHER" id="PTHR28081">
    <property type="entry name" value="DAMAGE-REGULATED IMPORT FACILITATOR 1-RELATED"/>
    <property type="match status" value="1"/>
</dbReference>
<keyword evidence="4" id="KW-0963">Cytoplasm</keyword>
<comment type="caution">
    <text evidence="7">The sequence shown here is derived from an EMBL/GenBank/DDBJ whole genome shotgun (WGS) entry which is preliminary data.</text>
</comment>
<accession>A0ABR4P9E6</accession>
<comment type="subcellular location">
    <subcellularLocation>
        <location evidence="2">Cytoplasm</location>
    </subcellularLocation>
    <subcellularLocation>
        <location evidence="1">Nucleus</location>
    </subcellularLocation>
</comment>
<keyword evidence="5" id="KW-0539">Nucleus</keyword>
<sequence length="223" mass="24222">MTGHQAKRPYGGPGSQASITSYFSPATAQSRARDTNTLSTPELSTQVQSNLLSVGMRVRKSVPEGYKTGSYSAFTLFSESDSGAGHREMAPRSSSTPCVPSSGNRPRELTPFCGIMKVGGLAVQETEDDWGDMPWASSQESVVSAPEEGTNKRRFLEHEEDEDADAGMDMQGLGNRRIAVPRGKRDGLKTHRARMGQENNGMDFGEAEFLDYSALDEVEMDDA</sequence>
<evidence type="ECO:0000313" key="7">
    <source>
        <dbReference type="EMBL" id="KAL3419915.1"/>
    </source>
</evidence>
<evidence type="ECO:0000256" key="6">
    <source>
        <dbReference type="SAM" id="MobiDB-lite"/>
    </source>
</evidence>
<proteinExistence type="inferred from homology"/>
<evidence type="ECO:0000256" key="3">
    <source>
        <dbReference type="ARBA" id="ARBA00005459"/>
    </source>
</evidence>
<comment type="similarity">
    <text evidence="3">Belongs to the DIF1/spd1 family.</text>
</comment>
<evidence type="ECO:0000256" key="4">
    <source>
        <dbReference type="ARBA" id="ARBA00022490"/>
    </source>
</evidence>
<reference evidence="7 8" key="1">
    <citation type="submission" date="2024-06" db="EMBL/GenBank/DDBJ databases">
        <title>Complete genome of Phlyctema vagabunda strain 19-DSS-EL-015.</title>
        <authorList>
            <person name="Fiorenzani C."/>
        </authorList>
    </citation>
    <scope>NUCLEOTIDE SEQUENCE [LARGE SCALE GENOMIC DNA]</scope>
    <source>
        <strain evidence="7 8">19-DSS-EL-015</strain>
    </source>
</reference>
<protein>
    <submittedName>
        <fullName evidence="7">Ribonucleotide reductase inhibitor</fullName>
    </submittedName>
</protein>
<evidence type="ECO:0000256" key="5">
    <source>
        <dbReference type="ARBA" id="ARBA00023242"/>
    </source>
</evidence>
<dbReference type="PANTHER" id="PTHR28081:SF1">
    <property type="entry name" value="DAMAGE-REGULATED IMPORT FACILITATOR 1"/>
    <property type="match status" value="1"/>
</dbReference>